<dbReference type="GO" id="GO:0004807">
    <property type="term" value="F:triose-phosphate isomerase activity"/>
    <property type="evidence" value="ECO:0007669"/>
    <property type="project" value="UniProtKB-UniRule"/>
</dbReference>
<evidence type="ECO:0000256" key="2">
    <source>
        <dbReference type="ARBA" id="ARBA00023235"/>
    </source>
</evidence>
<dbReference type="GO" id="GO:0016301">
    <property type="term" value="F:kinase activity"/>
    <property type="evidence" value="ECO:0007669"/>
    <property type="project" value="UniProtKB-KW"/>
</dbReference>
<keyword evidence="3" id="KW-0312">Gluconeogenesis</keyword>
<evidence type="ECO:0000313" key="5">
    <source>
        <dbReference type="Proteomes" id="UP000034032"/>
    </source>
</evidence>
<organism evidence="4 5">
    <name type="scientific">Candidatus Yanofskybacteria bacterium GW2011_GWA2_44_9</name>
    <dbReference type="NCBI Taxonomy" id="1619025"/>
    <lineage>
        <taxon>Bacteria</taxon>
        <taxon>Candidatus Yanofskyibacteriota</taxon>
    </lineage>
</organism>
<dbReference type="GO" id="GO:0046166">
    <property type="term" value="P:glyceraldehyde-3-phosphate biosynthetic process"/>
    <property type="evidence" value="ECO:0007669"/>
    <property type="project" value="TreeGrafter"/>
</dbReference>
<comment type="caution">
    <text evidence="4">The sequence shown here is derived from an EMBL/GenBank/DDBJ whole genome shotgun (WGS) entry which is preliminary data.</text>
</comment>
<dbReference type="GO" id="GO:0005829">
    <property type="term" value="C:cytosol"/>
    <property type="evidence" value="ECO:0007669"/>
    <property type="project" value="TreeGrafter"/>
</dbReference>
<dbReference type="Gene3D" id="3.20.20.70">
    <property type="entry name" value="Aldolase class I"/>
    <property type="match status" value="1"/>
</dbReference>
<protein>
    <recommendedName>
        <fullName evidence="3">Triosephosphate isomerase</fullName>
        <ecNumber evidence="3">5.3.1.1</ecNumber>
    </recommendedName>
</protein>
<dbReference type="EMBL" id="LCJR01000002">
    <property type="protein sequence ID" value="KKT82691.1"/>
    <property type="molecule type" value="Genomic_DNA"/>
</dbReference>
<evidence type="ECO:0000313" key="4">
    <source>
        <dbReference type="EMBL" id="KKT82691.1"/>
    </source>
</evidence>
<dbReference type="PANTHER" id="PTHR21139:SF42">
    <property type="entry name" value="TRIOSEPHOSPHATE ISOMERASE"/>
    <property type="match status" value="1"/>
</dbReference>
<dbReference type="NCBIfam" id="TIGR00419">
    <property type="entry name" value="tim"/>
    <property type="match status" value="1"/>
</dbReference>
<comment type="subunit">
    <text evidence="3">Homodimer.</text>
</comment>
<keyword evidence="3" id="KW-0324">Glycolysis</keyword>
<dbReference type="PATRIC" id="fig|1619025.3.peg.69"/>
<dbReference type="UniPathway" id="UPA00109">
    <property type="reaction ID" value="UER00189"/>
</dbReference>
<dbReference type="UniPathway" id="UPA00138"/>
<comment type="subcellular location">
    <subcellularLocation>
        <location evidence="3">Cytoplasm</location>
    </subcellularLocation>
</comment>
<dbReference type="EC" id="5.3.1.1" evidence="3"/>
<reference evidence="4 5" key="1">
    <citation type="journal article" date="2015" name="Nature">
        <title>rRNA introns, odd ribosomes, and small enigmatic genomes across a large radiation of phyla.</title>
        <authorList>
            <person name="Brown C.T."/>
            <person name="Hug L.A."/>
            <person name="Thomas B.C."/>
            <person name="Sharon I."/>
            <person name="Castelle C.J."/>
            <person name="Singh A."/>
            <person name="Wilkins M.J."/>
            <person name="Williams K.H."/>
            <person name="Banfield J.F."/>
        </authorList>
    </citation>
    <scope>NUCLEOTIDE SEQUENCE [LARGE SCALE GENOMIC DNA]</scope>
</reference>
<comment type="pathway">
    <text evidence="3">Carbohydrate biosynthesis; gluconeogenesis.</text>
</comment>
<comment type="similarity">
    <text evidence="1 3">Belongs to the triosephosphate isomerase family.</text>
</comment>
<keyword evidence="4" id="KW-0418">Kinase</keyword>
<dbReference type="PROSITE" id="PS51440">
    <property type="entry name" value="TIM_2"/>
    <property type="match status" value="1"/>
</dbReference>
<keyword evidence="3" id="KW-0963">Cytoplasm</keyword>
<dbReference type="Pfam" id="PF00121">
    <property type="entry name" value="TIM"/>
    <property type="match status" value="1"/>
</dbReference>
<proteinExistence type="inferred from homology"/>
<dbReference type="Proteomes" id="UP000034032">
    <property type="component" value="Unassembled WGS sequence"/>
</dbReference>
<dbReference type="GO" id="GO:0019563">
    <property type="term" value="P:glycerol catabolic process"/>
    <property type="evidence" value="ECO:0007669"/>
    <property type="project" value="TreeGrafter"/>
</dbReference>
<comment type="pathway">
    <text evidence="3">Carbohydrate degradation; glycolysis; D-glyceraldehyde 3-phosphate from glycerone phosphate: step 1/1.</text>
</comment>
<dbReference type="CDD" id="cd00311">
    <property type="entry name" value="TIM"/>
    <property type="match status" value="1"/>
</dbReference>
<comment type="catalytic activity">
    <reaction evidence="3">
        <text>D-glyceraldehyde 3-phosphate = dihydroxyacetone phosphate</text>
        <dbReference type="Rhea" id="RHEA:18585"/>
        <dbReference type="ChEBI" id="CHEBI:57642"/>
        <dbReference type="ChEBI" id="CHEBI:59776"/>
        <dbReference type="EC" id="5.3.1.1"/>
    </reaction>
</comment>
<keyword evidence="2 3" id="KW-0413">Isomerase</keyword>
<dbReference type="InterPro" id="IPR013785">
    <property type="entry name" value="Aldolase_TIM"/>
</dbReference>
<keyword evidence="4" id="KW-0808">Transferase</keyword>
<evidence type="ECO:0000256" key="1">
    <source>
        <dbReference type="ARBA" id="ARBA00007422"/>
    </source>
</evidence>
<dbReference type="InterPro" id="IPR000652">
    <property type="entry name" value="Triosephosphate_isomerase"/>
</dbReference>
<gene>
    <name evidence="4" type="ORF">UW79_C0002G0008</name>
</gene>
<dbReference type="GO" id="GO:0006096">
    <property type="term" value="P:glycolytic process"/>
    <property type="evidence" value="ECO:0007669"/>
    <property type="project" value="UniProtKB-UniRule"/>
</dbReference>
<dbReference type="SUPFAM" id="SSF51351">
    <property type="entry name" value="Triosephosphate isomerase (TIM)"/>
    <property type="match status" value="1"/>
</dbReference>
<dbReference type="InterPro" id="IPR035990">
    <property type="entry name" value="TIM_sf"/>
</dbReference>
<dbReference type="PANTHER" id="PTHR21139">
    <property type="entry name" value="TRIOSEPHOSPHATE ISOMERASE"/>
    <property type="match status" value="1"/>
</dbReference>
<dbReference type="GO" id="GO:0006094">
    <property type="term" value="P:gluconeogenesis"/>
    <property type="evidence" value="ECO:0007669"/>
    <property type="project" value="UniProtKB-UniPathway"/>
</dbReference>
<accession>A0A0G1KG32</accession>
<name>A0A0G1KG32_9BACT</name>
<evidence type="ECO:0000256" key="3">
    <source>
        <dbReference type="RuleBase" id="RU363013"/>
    </source>
</evidence>
<sequence>MAKKTIIANWKNHPESLAQAQEILDFTNDYLDSLGDFRELSLVFCPPFVFMEEVAKILQMSHFEHEAFLGAQDIAAEDKTALTGEISGPMLKRLGVDYVIIGHSERRWKLGESDEVVNHKLKTAIENGLTPVVCIGEKVRDGGFGKFIEDQVLKTFKGLGPDQIKRCLIAYEPVWAISTNPGAKPDTPDSSLESVNIIRDVLIGNWKLEIRNLPRVLYGGSVSSKNAADFLNRKEFSGVLVGGASVNKEEFVKILEITSKIK</sequence>
<dbReference type="AlphaFoldDB" id="A0A0G1KG32"/>